<dbReference type="CDD" id="cd11061">
    <property type="entry name" value="CYP67-like"/>
    <property type="match status" value="1"/>
</dbReference>
<dbReference type="PANTHER" id="PTHR24305:SF29">
    <property type="entry name" value="BENZOATE-PARA-HYDROXYLASE"/>
    <property type="match status" value="1"/>
</dbReference>
<keyword evidence="3 8" id="KW-0349">Heme</keyword>
<dbReference type="PRINTS" id="PR00463">
    <property type="entry name" value="EP450I"/>
</dbReference>
<keyword evidence="10" id="KW-0732">Signal</keyword>
<reference evidence="11" key="1">
    <citation type="submission" date="2022-06" db="EMBL/GenBank/DDBJ databases">
        <authorList>
            <consortium name="SYNGENTA / RWTH Aachen University"/>
        </authorList>
    </citation>
    <scope>NUCLEOTIDE SEQUENCE</scope>
</reference>
<evidence type="ECO:0000256" key="7">
    <source>
        <dbReference type="ARBA" id="ARBA00023033"/>
    </source>
</evidence>
<evidence type="ECO:0000256" key="9">
    <source>
        <dbReference type="RuleBase" id="RU000461"/>
    </source>
</evidence>
<feature type="chain" id="PRO_5043908666" evidence="10">
    <location>
        <begin position="22"/>
        <end position="507"/>
    </location>
</feature>
<keyword evidence="6 8" id="KW-0408">Iron</keyword>
<dbReference type="InterPro" id="IPR002401">
    <property type="entry name" value="Cyt_P450_E_grp-I"/>
</dbReference>
<evidence type="ECO:0000256" key="2">
    <source>
        <dbReference type="ARBA" id="ARBA00010617"/>
    </source>
</evidence>
<evidence type="ECO:0000256" key="10">
    <source>
        <dbReference type="SAM" id="SignalP"/>
    </source>
</evidence>
<evidence type="ECO:0000256" key="6">
    <source>
        <dbReference type="ARBA" id="ARBA00023004"/>
    </source>
</evidence>
<sequence length="507" mass="57121">MFTLISGFVFCLACLSPVVIAVVNYFKDQHGLKRFPGPFLAKFSRIWLARAARTRKRYSIIHDLHKKHGWCSIVRIAPDELSIADVDALDIVMGHGTKHTKSEFYDAFVSVHAGVFNTRSRADHARKRKLISAAFSPKNIVEFQPLVSAHLLKFVKQWDKLAAKSLSGERTTINCLPWMHYLTFDIVSDLAFGEPFGMIESGSDIVTFLEPTGQVKRLSAVGILDERGEYSSTTGCLPSILRPIWTFLDARMSICHKSAESLNGMSRNYVAKRLTEGNVNDRKDILACLQEGKDSNGLPMGKDEMMVEATTQLVGGSDTTSNTLTVIIWWVLKHPEVHKKLVSELDEKLGDHDGALGNDDSKKLPYLNACIREASRIHSPFSLGLPRIMSEDVNYKGYLLRKGMVCSVPVYEIHHDPKIWGDPFVFRPERWLVKDIRNLEKAFIPFSVGPRACVGRNLANLELQSIIATIFSRYDMTLEGESKECLKSKEYFLNKPVACWVSLKPRN</sequence>
<comment type="similarity">
    <text evidence="2 9">Belongs to the cytochrome P450 family.</text>
</comment>
<dbReference type="GO" id="GO:0020037">
    <property type="term" value="F:heme binding"/>
    <property type="evidence" value="ECO:0007669"/>
    <property type="project" value="InterPro"/>
</dbReference>
<evidence type="ECO:0000256" key="5">
    <source>
        <dbReference type="ARBA" id="ARBA00023002"/>
    </source>
</evidence>
<dbReference type="SUPFAM" id="SSF48264">
    <property type="entry name" value="Cytochrome P450"/>
    <property type="match status" value="1"/>
</dbReference>
<dbReference type="AlphaFoldDB" id="A0AAV0AY14"/>
<keyword evidence="5 9" id="KW-0560">Oxidoreductase</keyword>
<evidence type="ECO:0000313" key="11">
    <source>
        <dbReference type="EMBL" id="CAH7674310.1"/>
    </source>
</evidence>
<accession>A0AAV0AY14</accession>
<dbReference type="EMBL" id="CALTRL010001968">
    <property type="protein sequence ID" value="CAH7674310.1"/>
    <property type="molecule type" value="Genomic_DNA"/>
</dbReference>
<dbReference type="Pfam" id="PF00067">
    <property type="entry name" value="p450"/>
    <property type="match status" value="1"/>
</dbReference>
<dbReference type="InterPro" id="IPR036396">
    <property type="entry name" value="Cyt_P450_sf"/>
</dbReference>
<dbReference type="Proteomes" id="UP001153365">
    <property type="component" value="Unassembled WGS sequence"/>
</dbReference>
<dbReference type="Gene3D" id="1.10.630.10">
    <property type="entry name" value="Cytochrome P450"/>
    <property type="match status" value="1"/>
</dbReference>
<name>A0AAV0AY14_PHAPC</name>
<dbReference type="GO" id="GO:0016705">
    <property type="term" value="F:oxidoreductase activity, acting on paired donors, with incorporation or reduction of molecular oxygen"/>
    <property type="evidence" value="ECO:0007669"/>
    <property type="project" value="InterPro"/>
</dbReference>
<comment type="caution">
    <text evidence="11">The sequence shown here is derived from an EMBL/GenBank/DDBJ whole genome shotgun (WGS) entry which is preliminary data.</text>
</comment>
<feature type="binding site" description="axial binding residue" evidence="8">
    <location>
        <position position="453"/>
    </location>
    <ligand>
        <name>heme</name>
        <dbReference type="ChEBI" id="CHEBI:30413"/>
    </ligand>
    <ligandPart>
        <name>Fe</name>
        <dbReference type="ChEBI" id="CHEBI:18248"/>
    </ligandPart>
</feature>
<evidence type="ECO:0000256" key="1">
    <source>
        <dbReference type="ARBA" id="ARBA00001971"/>
    </source>
</evidence>
<keyword evidence="7 9" id="KW-0503">Monooxygenase</keyword>
<organism evidence="11 12">
    <name type="scientific">Phakopsora pachyrhizi</name>
    <name type="common">Asian soybean rust disease fungus</name>
    <dbReference type="NCBI Taxonomy" id="170000"/>
    <lineage>
        <taxon>Eukaryota</taxon>
        <taxon>Fungi</taxon>
        <taxon>Dikarya</taxon>
        <taxon>Basidiomycota</taxon>
        <taxon>Pucciniomycotina</taxon>
        <taxon>Pucciniomycetes</taxon>
        <taxon>Pucciniales</taxon>
        <taxon>Phakopsoraceae</taxon>
        <taxon>Phakopsora</taxon>
    </lineage>
</organism>
<gene>
    <name evidence="11" type="ORF">PPACK8108_LOCUS9221</name>
</gene>
<proteinExistence type="inferred from homology"/>
<dbReference type="PRINTS" id="PR00385">
    <property type="entry name" value="P450"/>
</dbReference>
<dbReference type="InterPro" id="IPR050121">
    <property type="entry name" value="Cytochrome_P450_monoxygenase"/>
</dbReference>
<feature type="signal peptide" evidence="10">
    <location>
        <begin position="1"/>
        <end position="21"/>
    </location>
</feature>
<dbReference type="PANTHER" id="PTHR24305">
    <property type="entry name" value="CYTOCHROME P450"/>
    <property type="match status" value="1"/>
</dbReference>
<keyword evidence="4 8" id="KW-0479">Metal-binding</keyword>
<evidence type="ECO:0000256" key="8">
    <source>
        <dbReference type="PIRSR" id="PIRSR602401-1"/>
    </source>
</evidence>
<evidence type="ECO:0000313" key="12">
    <source>
        <dbReference type="Proteomes" id="UP001153365"/>
    </source>
</evidence>
<evidence type="ECO:0000256" key="3">
    <source>
        <dbReference type="ARBA" id="ARBA00022617"/>
    </source>
</evidence>
<dbReference type="PROSITE" id="PS00086">
    <property type="entry name" value="CYTOCHROME_P450"/>
    <property type="match status" value="1"/>
</dbReference>
<protein>
    <submittedName>
        <fullName evidence="11">Cytochrome P450</fullName>
    </submittedName>
</protein>
<comment type="cofactor">
    <cofactor evidence="1 8">
        <name>heme</name>
        <dbReference type="ChEBI" id="CHEBI:30413"/>
    </cofactor>
</comment>
<dbReference type="InterPro" id="IPR017972">
    <property type="entry name" value="Cyt_P450_CS"/>
</dbReference>
<dbReference type="GO" id="GO:0004497">
    <property type="term" value="F:monooxygenase activity"/>
    <property type="evidence" value="ECO:0007669"/>
    <property type="project" value="UniProtKB-KW"/>
</dbReference>
<dbReference type="InterPro" id="IPR001128">
    <property type="entry name" value="Cyt_P450"/>
</dbReference>
<keyword evidence="12" id="KW-1185">Reference proteome</keyword>
<dbReference type="GO" id="GO:0005506">
    <property type="term" value="F:iron ion binding"/>
    <property type="evidence" value="ECO:0007669"/>
    <property type="project" value="InterPro"/>
</dbReference>
<evidence type="ECO:0000256" key="4">
    <source>
        <dbReference type="ARBA" id="ARBA00022723"/>
    </source>
</evidence>